<accession>A0A839IL31</accession>
<evidence type="ECO:0000256" key="6">
    <source>
        <dbReference type="ARBA" id="ARBA00022500"/>
    </source>
</evidence>
<keyword evidence="13" id="KW-1185">Reference proteome</keyword>
<organism evidence="12 13">
    <name type="scientific">Oceanospirillum sediminis</name>
    <dbReference type="NCBI Taxonomy" id="2760088"/>
    <lineage>
        <taxon>Bacteria</taxon>
        <taxon>Pseudomonadati</taxon>
        <taxon>Pseudomonadota</taxon>
        <taxon>Gammaproteobacteria</taxon>
        <taxon>Oceanospirillales</taxon>
        <taxon>Oceanospirillaceae</taxon>
        <taxon>Oceanospirillum</taxon>
    </lineage>
</organism>
<keyword evidence="7" id="KW-1005">Bacterial flagellum biogenesis</keyword>
<evidence type="ECO:0000256" key="1">
    <source>
        <dbReference type="ARBA" id="ARBA00004413"/>
    </source>
</evidence>
<evidence type="ECO:0000256" key="7">
    <source>
        <dbReference type="ARBA" id="ARBA00022795"/>
    </source>
</evidence>
<protein>
    <recommendedName>
        <fullName evidence="3">Flagellar FliJ protein</fullName>
    </recommendedName>
</protein>
<proteinExistence type="inferred from homology"/>
<keyword evidence="11" id="KW-0175">Coiled coil</keyword>
<dbReference type="Pfam" id="PF02050">
    <property type="entry name" value="FliJ"/>
    <property type="match status" value="1"/>
</dbReference>
<keyword evidence="12" id="KW-0282">Flagellum</keyword>
<dbReference type="GO" id="GO:0044781">
    <property type="term" value="P:bacterial-type flagellum organization"/>
    <property type="evidence" value="ECO:0007669"/>
    <property type="project" value="UniProtKB-KW"/>
</dbReference>
<comment type="subcellular location">
    <subcellularLocation>
        <location evidence="1">Cell membrane</location>
        <topology evidence="1">Peripheral membrane protein</topology>
        <orientation evidence="1">Cytoplasmic side</orientation>
    </subcellularLocation>
</comment>
<dbReference type="GO" id="GO:0006935">
    <property type="term" value="P:chemotaxis"/>
    <property type="evidence" value="ECO:0007669"/>
    <property type="project" value="UniProtKB-KW"/>
</dbReference>
<sequence>MKRSERLKNIMTLAEKKENDAATALGVLKNKIESELQKKSQLNEFEVEYHQKITDAGRQGVKGSDLRRYYGFMSHLNSAAEQQEKHISELEKQVGQVQAYWLKTRGELKAFESLVDKAKQEEKLVADKQEQKVFDELSGMMHFRNKTS</sequence>
<evidence type="ECO:0000256" key="5">
    <source>
        <dbReference type="ARBA" id="ARBA00022475"/>
    </source>
</evidence>
<dbReference type="NCBIfam" id="TIGR02473">
    <property type="entry name" value="flagell_FliJ"/>
    <property type="match status" value="1"/>
</dbReference>
<name>A0A839IL31_9GAMM</name>
<dbReference type="AlphaFoldDB" id="A0A839IL31"/>
<dbReference type="InterPro" id="IPR012823">
    <property type="entry name" value="Flagell_FliJ"/>
</dbReference>
<dbReference type="PANTHER" id="PTHR38786:SF1">
    <property type="entry name" value="FLAGELLAR FLIJ PROTEIN"/>
    <property type="match status" value="1"/>
</dbReference>
<dbReference type="RefSeq" id="WP_182807447.1">
    <property type="nucleotide sequence ID" value="NZ_JACJFM010000003.1"/>
</dbReference>
<keyword evidence="12" id="KW-0966">Cell projection</keyword>
<keyword evidence="10" id="KW-1006">Bacterial flagellum protein export</keyword>
<evidence type="ECO:0000256" key="8">
    <source>
        <dbReference type="ARBA" id="ARBA00022927"/>
    </source>
</evidence>
<dbReference type="GO" id="GO:0005886">
    <property type="term" value="C:plasma membrane"/>
    <property type="evidence" value="ECO:0007669"/>
    <property type="project" value="UniProtKB-SubCell"/>
</dbReference>
<evidence type="ECO:0000256" key="2">
    <source>
        <dbReference type="ARBA" id="ARBA00010004"/>
    </source>
</evidence>
<dbReference type="GO" id="GO:0009288">
    <property type="term" value="C:bacterial-type flagellum"/>
    <property type="evidence" value="ECO:0007669"/>
    <property type="project" value="InterPro"/>
</dbReference>
<evidence type="ECO:0000256" key="4">
    <source>
        <dbReference type="ARBA" id="ARBA00022448"/>
    </source>
</evidence>
<evidence type="ECO:0000256" key="10">
    <source>
        <dbReference type="ARBA" id="ARBA00023225"/>
    </source>
</evidence>
<comment type="similarity">
    <text evidence="2">Belongs to the FliJ family.</text>
</comment>
<dbReference type="GO" id="GO:0071973">
    <property type="term" value="P:bacterial-type flagellum-dependent cell motility"/>
    <property type="evidence" value="ECO:0007669"/>
    <property type="project" value="InterPro"/>
</dbReference>
<keyword evidence="5" id="KW-1003">Cell membrane</keyword>
<keyword evidence="9" id="KW-0472">Membrane</keyword>
<dbReference type="InterPro" id="IPR052570">
    <property type="entry name" value="FliJ"/>
</dbReference>
<feature type="coiled-coil region" evidence="11">
    <location>
        <begin position="73"/>
        <end position="131"/>
    </location>
</feature>
<gene>
    <name evidence="12" type="primary">fliJ</name>
    <name evidence="12" type="ORF">H4O21_03425</name>
</gene>
<evidence type="ECO:0000313" key="12">
    <source>
        <dbReference type="EMBL" id="MBB1485658.1"/>
    </source>
</evidence>
<keyword evidence="4" id="KW-0813">Transport</keyword>
<comment type="caution">
    <text evidence="12">The sequence shown here is derived from an EMBL/GenBank/DDBJ whole genome shotgun (WGS) entry which is preliminary data.</text>
</comment>
<evidence type="ECO:0000256" key="3">
    <source>
        <dbReference type="ARBA" id="ARBA00020392"/>
    </source>
</evidence>
<dbReference type="Gene3D" id="1.10.287.1700">
    <property type="match status" value="1"/>
</dbReference>
<keyword evidence="6" id="KW-0145">Chemotaxis</keyword>
<evidence type="ECO:0000313" key="13">
    <source>
        <dbReference type="Proteomes" id="UP000565262"/>
    </source>
</evidence>
<dbReference type="InterPro" id="IPR053716">
    <property type="entry name" value="Flag_assembly_chemotaxis_eff"/>
</dbReference>
<keyword evidence="8" id="KW-0653">Protein transport</keyword>
<evidence type="ECO:0000256" key="11">
    <source>
        <dbReference type="SAM" id="Coils"/>
    </source>
</evidence>
<evidence type="ECO:0000256" key="9">
    <source>
        <dbReference type="ARBA" id="ARBA00023136"/>
    </source>
</evidence>
<keyword evidence="12" id="KW-0969">Cilium</keyword>
<dbReference type="Proteomes" id="UP000565262">
    <property type="component" value="Unassembled WGS sequence"/>
</dbReference>
<dbReference type="GO" id="GO:0015031">
    <property type="term" value="P:protein transport"/>
    <property type="evidence" value="ECO:0007669"/>
    <property type="project" value="UniProtKB-KW"/>
</dbReference>
<dbReference type="EMBL" id="JACJFM010000003">
    <property type="protein sequence ID" value="MBB1485658.1"/>
    <property type="molecule type" value="Genomic_DNA"/>
</dbReference>
<dbReference type="PANTHER" id="PTHR38786">
    <property type="entry name" value="FLAGELLAR FLIJ PROTEIN"/>
    <property type="match status" value="1"/>
</dbReference>
<reference evidence="12 13" key="1">
    <citation type="submission" date="2020-08" db="EMBL/GenBank/DDBJ databases">
        <title>Oceanospirillum sp. nov. isolated from marine sediment.</title>
        <authorList>
            <person name="Ji X."/>
        </authorList>
    </citation>
    <scope>NUCLEOTIDE SEQUENCE [LARGE SCALE GENOMIC DNA]</scope>
    <source>
        <strain evidence="12 13">D5</strain>
    </source>
</reference>